<dbReference type="PIRSF" id="PIRSF000398">
    <property type="entry name" value="M_m6A_EcoRV"/>
    <property type="match status" value="1"/>
</dbReference>
<evidence type="ECO:0000256" key="5">
    <source>
        <dbReference type="ARBA" id="ARBA00022691"/>
    </source>
</evidence>
<protein>
    <recommendedName>
        <fullName evidence="2">site-specific DNA-methyltransferase (adenine-specific)</fullName>
        <ecNumber evidence="2">2.1.1.72</ecNumber>
    </recommendedName>
</protein>
<dbReference type="InterPro" id="IPR023095">
    <property type="entry name" value="Ade_MeTrfase_dom_2"/>
</dbReference>
<sequence length="286" mass="32793">MISPLVKCSPFIKWAGGKRQLLVELDCRLPEFWDTYYEPFVGGGALLVHLENKGLLKKAVISDLNSELINLYRVVQDTPGALITALANEDFQNNEASYKKHKERFNALIGSRNHSLERAALLIFLNKHGFNGLWRVNRKGKFNVPFGSYTKRSIPSDTSILKFSAMLEKVKVENRDFALAVKTAKKGDFIYFDPPYQPLSKTANFTDYNSHGFPFTEQERLARLFRRLTKKGVCIMLSNSKVPEIEELYADFHIESVNAKRFINCNGERRRGIQEIIVTNYAFDKK</sequence>
<dbReference type="STRING" id="593750.Metfor_1450"/>
<reference evidence="7 8" key="2">
    <citation type="journal article" date="2014" name="Genome Announc.">
        <title>Complete Genome Sequence of Methanoregula formicica SMSPT, a Mesophilic Hydrogenotrophic Methanogen Isolated from a Methanogenic Upflow Anaerobic Sludge Blanket Reactor.</title>
        <authorList>
            <person name="Yamamoto K."/>
            <person name="Tamaki H."/>
            <person name="Cadillo-Quiroz H."/>
            <person name="Imachi H."/>
            <person name="Kyrpides N."/>
            <person name="Woyke T."/>
            <person name="Goodwin L."/>
            <person name="Zinder S.H."/>
            <person name="Kamagata Y."/>
            <person name="Liu W.T."/>
        </authorList>
    </citation>
    <scope>NUCLEOTIDE SEQUENCE [LARGE SCALE GENOMIC DNA]</scope>
    <source>
        <strain evidence="8">DSM 22288 / NBRC 105244 / SMSP</strain>
    </source>
</reference>
<comment type="similarity">
    <text evidence="1">Belongs to the N(4)/N(6)-methyltransferase family.</text>
</comment>
<keyword evidence="3 7" id="KW-0489">Methyltransferase</keyword>
<keyword evidence="5" id="KW-0949">S-adenosyl-L-methionine</keyword>
<keyword evidence="8" id="KW-1185">Reference proteome</keyword>
<evidence type="ECO:0000313" key="7">
    <source>
        <dbReference type="EMBL" id="AGB02484.1"/>
    </source>
</evidence>
<dbReference type="InterPro" id="IPR012263">
    <property type="entry name" value="M_m6A_EcoRV"/>
</dbReference>
<dbReference type="InterPro" id="IPR002052">
    <property type="entry name" value="DNA_methylase_N6_adenine_CS"/>
</dbReference>
<dbReference type="eggNOG" id="arCOG03416">
    <property type="taxonomic scope" value="Archaea"/>
</dbReference>
<evidence type="ECO:0000256" key="6">
    <source>
        <dbReference type="ARBA" id="ARBA00047942"/>
    </source>
</evidence>
<dbReference type="EMBL" id="CP003167">
    <property type="protein sequence ID" value="AGB02484.1"/>
    <property type="molecule type" value="Genomic_DNA"/>
</dbReference>
<dbReference type="SUPFAM" id="SSF53335">
    <property type="entry name" value="S-adenosyl-L-methionine-dependent methyltransferases"/>
    <property type="match status" value="1"/>
</dbReference>
<proteinExistence type="inferred from homology"/>
<comment type="catalytic activity">
    <reaction evidence="6">
        <text>a 2'-deoxyadenosine in DNA + S-adenosyl-L-methionine = an N(6)-methyl-2'-deoxyadenosine in DNA + S-adenosyl-L-homocysteine + H(+)</text>
        <dbReference type="Rhea" id="RHEA:15197"/>
        <dbReference type="Rhea" id="RHEA-COMP:12418"/>
        <dbReference type="Rhea" id="RHEA-COMP:12419"/>
        <dbReference type="ChEBI" id="CHEBI:15378"/>
        <dbReference type="ChEBI" id="CHEBI:57856"/>
        <dbReference type="ChEBI" id="CHEBI:59789"/>
        <dbReference type="ChEBI" id="CHEBI:90615"/>
        <dbReference type="ChEBI" id="CHEBI:90616"/>
        <dbReference type="EC" id="2.1.1.72"/>
    </reaction>
</comment>
<dbReference type="Proteomes" id="UP000010824">
    <property type="component" value="Chromosome"/>
</dbReference>
<dbReference type="PROSITE" id="PS00092">
    <property type="entry name" value="N6_MTASE"/>
    <property type="match status" value="1"/>
</dbReference>
<accession>L0HHC2</accession>
<dbReference type="Gene3D" id="3.40.50.150">
    <property type="entry name" value="Vaccinia Virus protein VP39"/>
    <property type="match status" value="1"/>
</dbReference>
<dbReference type="NCBIfam" id="TIGR00571">
    <property type="entry name" value="dam"/>
    <property type="match status" value="1"/>
</dbReference>
<dbReference type="EC" id="2.1.1.72" evidence="2"/>
<name>L0HHC2_METFS</name>
<keyword evidence="4" id="KW-0808">Transferase</keyword>
<dbReference type="InterPro" id="IPR012327">
    <property type="entry name" value="MeTrfase_D12"/>
</dbReference>
<dbReference type="FunCoup" id="L0HHC2">
    <property type="interactions" value="5"/>
</dbReference>
<dbReference type="GO" id="GO:0006298">
    <property type="term" value="P:mismatch repair"/>
    <property type="evidence" value="ECO:0007669"/>
    <property type="project" value="TreeGrafter"/>
</dbReference>
<dbReference type="InParanoid" id="L0HHC2"/>
<dbReference type="GO" id="GO:0032259">
    <property type="term" value="P:methylation"/>
    <property type="evidence" value="ECO:0007669"/>
    <property type="project" value="UniProtKB-KW"/>
</dbReference>
<dbReference type="PRINTS" id="PR00505">
    <property type="entry name" value="D12N6MTFRASE"/>
</dbReference>
<dbReference type="RefSeq" id="WP_015285447.1">
    <property type="nucleotide sequence ID" value="NC_019943.1"/>
</dbReference>
<evidence type="ECO:0000256" key="2">
    <source>
        <dbReference type="ARBA" id="ARBA00011900"/>
    </source>
</evidence>
<reference evidence="8" key="1">
    <citation type="submission" date="2011-12" db="EMBL/GenBank/DDBJ databases">
        <title>Complete sequence of Methanoregula formicicum SMSP.</title>
        <authorList>
            <person name="Lucas S."/>
            <person name="Han J."/>
            <person name="Lapidus A."/>
            <person name="Cheng J.-F."/>
            <person name="Goodwin L."/>
            <person name="Pitluck S."/>
            <person name="Peters L."/>
            <person name="Ovchinnikova G."/>
            <person name="Teshima H."/>
            <person name="Detter J.C."/>
            <person name="Han C."/>
            <person name="Tapia R."/>
            <person name="Land M."/>
            <person name="Hauser L."/>
            <person name="Kyrpides N."/>
            <person name="Ivanova N."/>
            <person name="Pagani I."/>
            <person name="Imachi H."/>
            <person name="Tamaki H."/>
            <person name="Sekiguchi Y."/>
            <person name="Kamagata Y."/>
            <person name="Cadillo-Quiroz H."/>
            <person name="Zinder S."/>
            <person name="Liu W.-T."/>
            <person name="Woyke T."/>
        </authorList>
    </citation>
    <scope>NUCLEOTIDE SEQUENCE [LARGE SCALE GENOMIC DNA]</scope>
    <source>
        <strain evidence="8">DSM 22288 / NBRC 105244 / SMSP</strain>
    </source>
</reference>
<organism evidence="7 8">
    <name type="scientific">Methanoregula formicica (strain DSM 22288 / NBRC 105244 / SMSP)</name>
    <dbReference type="NCBI Taxonomy" id="593750"/>
    <lineage>
        <taxon>Archaea</taxon>
        <taxon>Methanobacteriati</taxon>
        <taxon>Methanobacteriota</taxon>
        <taxon>Stenosarchaea group</taxon>
        <taxon>Methanomicrobia</taxon>
        <taxon>Methanomicrobiales</taxon>
        <taxon>Methanoregulaceae</taxon>
        <taxon>Methanoregula</taxon>
    </lineage>
</organism>
<evidence type="ECO:0000313" key="8">
    <source>
        <dbReference type="Proteomes" id="UP000010824"/>
    </source>
</evidence>
<dbReference type="AlphaFoldDB" id="L0HHC2"/>
<dbReference type="PANTHER" id="PTHR30481">
    <property type="entry name" value="DNA ADENINE METHYLASE"/>
    <property type="match status" value="1"/>
</dbReference>
<dbReference type="GO" id="GO:0009007">
    <property type="term" value="F:site-specific DNA-methyltransferase (adenine-specific) activity"/>
    <property type="evidence" value="ECO:0007669"/>
    <property type="project" value="UniProtKB-EC"/>
</dbReference>
<dbReference type="GO" id="GO:0009307">
    <property type="term" value="P:DNA restriction-modification system"/>
    <property type="evidence" value="ECO:0007669"/>
    <property type="project" value="InterPro"/>
</dbReference>
<evidence type="ECO:0000256" key="1">
    <source>
        <dbReference type="ARBA" id="ARBA00006594"/>
    </source>
</evidence>
<dbReference type="REBASE" id="58701">
    <property type="entry name" value="M.MfoSMSORF1450P"/>
</dbReference>
<dbReference type="KEGG" id="mfo:Metfor_1450"/>
<evidence type="ECO:0000256" key="4">
    <source>
        <dbReference type="ARBA" id="ARBA00022679"/>
    </source>
</evidence>
<dbReference type="GeneID" id="14307839"/>
<dbReference type="PANTHER" id="PTHR30481:SF3">
    <property type="entry name" value="DNA ADENINE METHYLASE"/>
    <property type="match status" value="1"/>
</dbReference>
<gene>
    <name evidence="7" type="ordered locus">Metfor_1450</name>
</gene>
<dbReference type="Pfam" id="PF02086">
    <property type="entry name" value="MethyltransfD12"/>
    <property type="match status" value="1"/>
</dbReference>
<dbReference type="InterPro" id="IPR029063">
    <property type="entry name" value="SAM-dependent_MTases_sf"/>
</dbReference>
<evidence type="ECO:0000256" key="3">
    <source>
        <dbReference type="ARBA" id="ARBA00022603"/>
    </source>
</evidence>
<dbReference type="HOGENOM" id="CLU_063430_0_0_2"/>
<dbReference type="GO" id="GO:1904047">
    <property type="term" value="F:S-adenosyl-L-methionine binding"/>
    <property type="evidence" value="ECO:0007669"/>
    <property type="project" value="TreeGrafter"/>
</dbReference>
<dbReference type="GO" id="GO:0043565">
    <property type="term" value="F:sequence-specific DNA binding"/>
    <property type="evidence" value="ECO:0007669"/>
    <property type="project" value="TreeGrafter"/>
</dbReference>
<dbReference type="Gene3D" id="1.10.1020.10">
    <property type="entry name" value="Adenine-specific Methyltransferase, Domain 2"/>
    <property type="match status" value="1"/>
</dbReference>